<evidence type="ECO:0000313" key="3">
    <source>
        <dbReference type="Proteomes" id="UP000253204"/>
    </source>
</evidence>
<accession>A0A368TY37</accession>
<feature type="transmembrane region" description="Helical" evidence="1">
    <location>
        <begin position="239"/>
        <end position="258"/>
    </location>
</feature>
<dbReference type="EMBL" id="QPIJ01000030">
    <property type="protein sequence ID" value="RCV89618.1"/>
    <property type="molecule type" value="Genomic_DNA"/>
</dbReference>
<evidence type="ECO:0000313" key="2">
    <source>
        <dbReference type="EMBL" id="RCV89618.1"/>
    </source>
</evidence>
<protein>
    <submittedName>
        <fullName evidence="2">NnrS family protein</fullName>
    </submittedName>
</protein>
<feature type="transmembrane region" description="Helical" evidence="1">
    <location>
        <begin position="143"/>
        <end position="163"/>
    </location>
</feature>
<dbReference type="Pfam" id="PF05940">
    <property type="entry name" value="NnrS"/>
    <property type="match status" value="1"/>
</dbReference>
<feature type="transmembrane region" description="Helical" evidence="1">
    <location>
        <begin position="210"/>
        <end position="233"/>
    </location>
</feature>
<feature type="transmembrane region" description="Helical" evidence="1">
    <location>
        <begin position="335"/>
        <end position="357"/>
    </location>
</feature>
<gene>
    <name evidence="2" type="ORF">DU506_12670</name>
</gene>
<dbReference type="Proteomes" id="UP000253204">
    <property type="component" value="Unassembled WGS sequence"/>
</dbReference>
<comment type="caution">
    <text evidence="2">The sequence shown here is derived from an EMBL/GenBank/DDBJ whole genome shotgun (WGS) entry which is preliminary data.</text>
</comment>
<feature type="transmembrane region" description="Helical" evidence="1">
    <location>
        <begin position="112"/>
        <end position="136"/>
    </location>
</feature>
<evidence type="ECO:0000256" key="1">
    <source>
        <dbReference type="SAM" id="Phobius"/>
    </source>
</evidence>
<feature type="transmembrane region" description="Helical" evidence="1">
    <location>
        <begin position="59"/>
        <end position="76"/>
    </location>
</feature>
<keyword evidence="1" id="KW-0812">Transmembrane</keyword>
<feature type="transmembrane region" description="Helical" evidence="1">
    <location>
        <begin position="270"/>
        <end position="294"/>
    </location>
</feature>
<proteinExistence type="predicted"/>
<dbReference type="OrthoDB" id="9770040at2"/>
<feature type="transmembrane region" description="Helical" evidence="1">
    <location>
        <begin position="20"/>
        <end position="39"/>
    </location>
</feature>
<dbReference type="InterPro" id="IPR010266">
    <property type="entry name" value="NnrS"/>
</dbReference>
<feature type="transmembrane region" description="Helical" evidence="1">
    <location>
        <begin position="88"/>
        <end position="106"/>
    </location>
</feature>
<name>A0A368TY37_9GAMM</name>
<organism evidence="2 3">
    <name type="scientific">Vreelandella rituensis</name>
    <dbReference type="NCBI Taxonomy" id="2282306"/>
    <lineage>
        <taxon>Bacteria</taxon>
        <taxon>Pseudomonadati</taxon>
        <taxon>Pseudomonadota</taxon>
        <taxon>Gammaproteobacteria</taxon>
        <taxon>Oceanospirillales</taxon>
        <taxon>Halomonadaceae</taxon>
        <taxon>Vreelandella</taxon>
    </lineage>
</organism>
<keyword evidence="1" id="KW-1133">Transmembrane helix</keyword>
<sequence>MQALVRLDRVPLLGLAFRPFFLLGAAFSIIALLIWLAFWHGSIWLRPYGGLVWWHQHEMIFGFAAAIIVGFLLSAVQNWTGKRSLHGGPLLGLVSVWLAARLLLAFPMGIPAAWLIALDVAFLPLAALVVGALVVSAKRWRNLIFLPVLTLLALANLGMHLGWAWGDATLIRDAAYLAVLLIGLLMVVLGGRVIPFFTSLKLGRAQVAGLAWLEAATLGSTALVVVLQALVVVAVPVPAALLAGVLLVAAVTNGMRLARWESLRTRHEALLWGLHLSYAFIVVGLGMWALALLGAWRVELAVHALTIGAMGAMMLAMISRVSLGHTGRPIRTLPGIGWALALLFLAAVLRAPLLAVMPQMSHWVYSVSILAWCVAYAIFLAHYSWPLLSPRKDGKEG</sequence>
<dbReference type="AlphaFoldDB" id="A0A368TY37"/>
<keyword evidence="1" id="KW-0472">Membrane</keyword>
<dbReference type="RefSeq" id="WP_114487279.1">
    <property type="nucleotide sequence ID" value="NZ_CBCSHM010000041.1"/>
</dbReference>
<feature type="transmembrane region" description="Helical" evidence="1">
    <location>
        <begin position="363"/>
        <end position="385"/>
    </location>
</feature>
<keyword evidence="3" id="KW-1185">Reference proteome</keyword>
<feature type="transmembrane region" description="Helical" evidence="1">
    <location>
        <begin position="300"/>
        <end position="323"/>
    </location>
</feature>
<reference evidence="2 3" key="1">
    <citation type="submission" date="2018-07" db="EMBL/GenBank/DDBJ databases">
        <title>Halomonas rutogse sp. nov., isolated from Lake TangqianCo on Tibetan Plateau.</title>
        <authorList>
            <person name="Lu H."/>
            <person name="Xing P."/>
            <person name="Wu Q."/>
        </authorList>
    </citation>
    <scope>NUCLEOTIDE SEQUENCE [LARGE SCALE GENOMIC DNA]</scope>
    <source>
        <strain evidence="2 3">TQ8S</strain>
    </source>
</reference>
<feature type="transmembrane region" description="Helical" evidence="1">
    <location>
        <begin position="175"/>
        <end position="198"/>
    </location>
</feature>